<gene>
    <name evidence="1" type="ORF">MMEN_LOCUS15837</name>
</gene>
<accession>A0A8S4BIX0</accession>
<dbReference type="Pfam" id="PF15799">
    <property type="entry name" value="CCD48"/>
    <property type="match status" value="1"/>
</dbReference>
<keyword evidence="2" id="KW-1185">Reference proteome</keyword>
<evidence type="ECO:0000313" key="2">
    <source>
        <dbReference type="Proteomes" id="UP000677803"/>
    </source>
</evidence>
<dbReference type="AlphaFoldDB" id="A0A8S4BIX0"/>
<dbReference type="EMBL" id="CAJRST010033334">
    <property type="protein sequence ID" value="CAG5977002.1"/>
    <property type="molecule type" value="Genomic_DNA"/>
</dbReference>
<name>A0A8S4BIX0_9TELE</name>
<reference evidence="1" key="1">
    <citation type="submission" date="2021-05" db="EMBL/GenBank/DDBJ databases">
        <authorList>
            <person name="Tigano A."/>
        </authorList>
    </citation>
    <scope>NUCLEOTIDE SEQUENCE</scope>
</reference>
<dbReference type="Proteomes" id="UP000677803">
    <property type="component" value="Unassembled WGS sequence"/>
</dbReference>
<evidence type="ECO:0000313" key="1">
    <source>
        <dbReference type="EMBL" id="CAG5977002.1"/>
    </source>
</evidence>
<dbReference type="InterPro" id="IPR031601">
    <property type="entry name" value="CCD48"/>
</dbReference>
<comment type="caution">
    <text evidence="1">The sequence shown here is derived from an EMBL/GenBank/DDBJ whole genome shotgun (WGS) entry which is preliminary data.</text>
</comment>
<sequence>MPYVDKEVWALRELVEELRCALQGSDARCLALDAEYLQRAVEGRAASDEEEEERGTKEAGSHLVEVKRHICKLHGCSTR</sequence>
<protein>
    <submittedName>
        <fullName evidence="1">(Atlantic silverside) hypothetical protein</fullName>
    </submittedName>
</protein>
<proteinExistence type="predicted"/>
<organism evidence="1 2">
    <name type="scientific">Menidia menidia</name>
    <name type="common">Atlantic silverside</name>
    <dbReference type="NCBI Taxonomy" id="238744"/>
    <lineage>
        <taxon>Eukaryota</taxon>
        <taxon>Metazoa</taxon>
        <taxon>Chordata</taxon>
        <taxon>Craniata</taxon>
        <taxon>Vertebrata</taxon>
        <taxon>Euteleostomi</taxon>
        <taxon>Actinopterygii</taxon>
        <taxon>Neopterygii</taxon>
        <taxon>Teleostei</taxon>
        <taxon>Neoteleostei</taxon>
        <taxon>Acanthomorphata</taxon>
        <taxon>Ovalentaria</taxon>
        <taxon>Atherinomorphae</taxon>
        <taxon>Atheriniformes</taxon>
        <taxon>Atherinopsidae</taxon>
        <taxon>Menidiinae</taxon>
        <taxon>Menidia</taxon>
    </lineage>
</organism>
<feature type="non-terminal residue" evidence="1">
    <location>
        <position position="1"/>
    </location>
</feature>